<proteinExistence type="predicted"/>
<feature type="compositionally biased region" description="Polar residues" evidence="1">
    <location>
        <begin position="21"/>
        <end position="36"/>
    </location>
</feature>
<dbReference type="InterPro" id="IPR032710">
    <property type="entry name" value="NTF2-like_dom_sf"/>
</dbReference>
<keyword evidence="2" id="KW-0732">Signal</keyword>
<organism evidence="3 4">
    <name type="scientific">Cystobacter ferrugineus</name>
    <dbReference type="NCBI Taxonomy" id="83449"/>
    <lineage>
        <taxon>Bacteria</taxon>
        <taxon>Pseudomonadati</taxon>
        <taxon>Myxococcota</taxon>
        <taxon>Myxococcia</taxon>
        <taxon>Myxococcales</taxon>
        <taxon>Cystobacterineae</taxon>
        <taxon>Archangiaceae</taxon>
        <taxon>Cystobacter</taxon>
    </lineage>
</organism>
<reference evidence="4" key="1">
    <citation type="submission" date="2016-11" db="EMBL/GenBank/DDBJ databases">
        <authorList>
            <person name="Shukria A."/>
            <person name="Stevens D.C."/>
        </authorList>
    </citation>
    <scope>NUCLEOTIDE SEQUENCE [LARGE SCALE GENOMIC DNA]</scope>
    <source>
        <strain evidence="4">Cbfe23</strain>
    </source>
</reference>
<feature type="compositionally biased region" description="Basic and acidic residues" evidence="1">
    <location>
        <begin position="195"/>
        <end position="209"/>
    </location>
</feature>
<feature type="chain" id="PRO_5012882981" description="DUF4440 domain-containing protein" evidence="2">
    <location>
        <begin position="21"/>
        <end position="209"/>
    </location>
</feature>
<feature type="region of interest" description="Disordered" evidence="1">
    <location>
        <begin position="21"/>
        <end position="54"/>
    </location>
</feature>
<protein>
    <recommendedName>
        <fullName evidence="5">DUF4440 domain-containing protein</fullName>
    </recommendedName>
</protein>
<keyword evidence="4" id="KW-1185">Reference proteome</keyword>
<dbReference type="EMBL" id="MPIN01000001">
    <property type="protein sequence ID" value="OJH41849.1"/>
    <property type="molecule type" value="Genomic_DNA"/>
</dbReference>
<feature type="region of interest" description="Disordered" evidence="1">
    <location>
        <begin position="182"/>
        <end position="209"/>
    </location>
</feature>
<evidence type="ECO:0000313" key="3">
    <source>
        <dbReference type="EMBL" id="OJH41849.1"/>
    </source>
</evidence>
<name>A0A1L9BHX8_9BACT</name>
<evidence type="ECO:0008006" key="5">
    <source>
        <dbReference type="Google" id="ProtNLM"/>
    </source>
</evidence>
<gene>
    <name evidence="3" type="ORF">BON30_00995</name>
</gene>
<evidence type="ECO:0000256" key="1">
    <source>
        <dbReference type="SAM" id="MobiDB-lite"/>
    </source>
</evidence>
<feature type="signal peptide" evidence="2">
    <location>
        <begin position="1"/>
        <end position="20"/>
    </location>
</feature>
<dbReference type="Proteomes" id="UP000182229">
    <property type="component" value="Unassembled WGS sequence"/>
</dbReference>
<evidence type="ECO:0000313" key="4">
    <source>
        <dbReference type="Proteomes" id="UP000182229"/>
    </source>
</evidence>
<dbReference type="SUPFAM" id="SSF54427">
    <property type="entry name" value="NTF2-like"/>
    <property type="match status" value="1"/>
</dbReference>
<accession>A0A1L9BHX8</accession>
<evidence type="ECO:0000256" key="2">
    <source>
        <dbReference type="SAM" id="SignalP"/>
    </source>
</evidence>
<dbReference type="AlphaFoldDB" id="A0A1L9BHX8"/>
<comment type="caution">
    <text evidence="3">The sequence shown here is derived from an EMBL/GenBank/DDBJ whole genome shotgun (WGS) entry which is preliminary data.</text>
</comment>
<reference evidence="3 4" key="2">
    <citation type="submission" date="2016-12" db="EMBL/GenBank/DDBJ databases">
        <title>Draft Genome Sequence of Cystobacter ferrugineus Strain Cbfe23.</title>
        <authorList>
            <person name="Akbar S."/>
            <person name="Dowd S.E."/>
            <person name="Stevens D.C."/>
        </authorList>
    </citation>
    <scope>NUCLEOTIDE SEQUENCE [LARGE SCALE GENOMIC DNA]</scope>
    <source>
        <strain evidence="3 4">Cbfe23</strain>
    </source>
</reference>
<sequence>MIRPIVVTLVSLVFAAPAWAQDSQPQGAMPPSTGSANMPMDMSKVGSWSRKPTDEAKVRKEIEAFTKESDSVMRKSDVRAKISRIDFPILMATDDSKGKVKSGTYDQQQYMEMMRPTFETTEDSQISHKPNITVLSDSLATFTDDYSVTRGGKKYNGRMAGLLVKVDGQWKWKAMYEAGFGDVPAPGIGGSGTTRGHEQQQPRREKPKK</sequence>